<evidence type="ECO:0000256" key="4">
    <source>
        <dbReference type="ARBA" id="ARBA00022801"/>
    </source>
</evidence>
<keyword evidence="2 6" id="KW-0540">Nuclease</keyword>
<keyword evidence="1 6" id="KW-0963">Cytoplasm</keyword>
<evidence type="ECO:0000256" key="6">
    <source>
        <dbReference type="HAMAP-Rule" id="MF_00722"/>
    </source>
</evidence>
<dbReference type="Proteomes" id="UP000240322">
    <property type="component" value="Unassembled WGS sequence"/>
</dbReference>
<dbReference type="CDD" id="cd22341">
    <property type="entry name" value="NucS-like"/>
    <property type="match status" value="1"/>
</dbReference>
<keyword evidence="5 6" id="KW-0238">DNA-binding</keyword>
<reference evidence="9 10" key="1">
    <citation type="submission" date="2017-04" db="EMBL/GenBank/DDBJ databases">
        <title>Novel microbial lineages endemic to geothermal iron-oxide mats fill important gaps in the evolutionary history of Archaea.</title>
        <authorList>
            <person name="Jay Z.J."/>
            <person name="Beam J.P."/>
            <person name="Dlakic M."/>
            <person name="Rusch D.B."/>
            <person name="Kozubal M.A."/>
            <person name="Inskeep W.P."/>
        </authorList>
    </citation>
    <scope>NUCLEOTIDE SEQUENCE [LARGE SCALE GENOMIC DNA]</scope>
    <source>
        <strain evidence="9">OSP_D</strain>
    </source>
</reference>
<dbReference type="InterPro" id="IPR048302">
    <property type="entry name" value="NucS_N"/>
</dbReference>
<dbReference type="InterPro" id="IPR048301">
    <property type="entry name" value="NucS_C"/>
</dbReference>
<sequence length="276" mass="30682">MCFRGFVLVLGEQREAVRLFNNPGAQECADVIMSAASKRRAVIVLGVCEVSYRGRTSSELARGERLVIVKEDGSLLVHRTWGYKPVNYMPPGAMVYAKSDSGSVVISAKRGSESMRVVFHKVYLAATLNFRDDSSFEQKGTEAQMRDAVVFYPELVEKGLRVLTHEFQVKSGFVDLMALDSRGRLVAIEFKANPAKTADVNQLIAYVSRLRALSKERGIRGVLAAPSINKAARKLLVDSGLEFKRLDKDECLRVLEEFKPTMSLLSFIEKGDEHSA</sequence>
<dbReference type="InterPro" id="IPR011856">
    <property type="entry name" value="tRNA_endonuc-like_dom_sf"/>
</dbReference>
<keyword evidence="4 6" id="KW-0378">Hydrolase</keyword>
<evidence type="ECO:0000259" key="8">
    <source>
        <dbReference type="Pfam" id="PF21003"/>
    </source>
</evidence>
<comment type="function">
    <text evidence="6">Cleaves both 3' and 5' ssDNA extremities of branched DNA structures.</text>
</comment>
<dbReference type="InterPro" id="IPR049173">
    <property type="entry name" value="NucS_N_sf"/>
</dbReference>
<dbReference type="GO" id="GO:0003677">
    <property type="term" value="F:DNA binding"/>
    <property type="evidence" value="ECO:0007669"/>
    <property type="project" value="UniProtKB-KW"/>
</dbReference>
<accession>A0A2R6AAW2</accession>
<dbReference type="NCBIfam" id="NF003270">
    <property type="entry name" value="PRK04247.1"/>
    <property type="match status" value="1"/>
</dbReference>
<dbReference type="HAMAP" id="MF_00722">
    <property type="entry name" value="NucS"/>
    <property type="match status" value="1"/>
</dbReference>
<comment type="caution">
    <text evidence="9">The sequence shown here is derived from an EMBL/GenBank/DDBJ whole genome shotgun (WGS) entry which is preliminary data.</text>
</comment>
<dbReference type="AlphaFoldDB" id="A0A2R6AAW2"/>
<evidence type="ECO:0000256" key="1">
    <source>
        <dbReference type="ARBA" id="ARBA00022490"/>
    </source>
</evidence>
<dbReference type="PANTHER" id="PTHR38814:SF1">
    <property type="entry name" value="ENDONUCLEASE NUCS"/>
    <property type="match status" value="1"/>
</dbReference>
<protein>
    <recommendedName>
        <fullName evidence="6">Endonuclease NucS</fullName>
        <ecNumber evidence="6">3.1.-.-</ecNumber>
    </recommendedName>
</protein>
<dbReference type="PANTHER" id="PTHR38814">
    <property type="entry name" value="ENDONUCLEASE NUCS"/>
    <property type="match status" value="1"/>
</dbReference>
<dbReference type="Pfam" id="PF21003">
    <property type="entry name" value="NucS_N"/>
    <property type="match status" value="1"/>
</dbReference>
<organism evidence="9 10">
    <name type="scientific">Candidatus Marsarchaeota G2 archaeon OSP_D</name>
    <dbReference type="NCBI Taxonomy" id="1978157"/>
    <lineage>
        <taxon>Archaea</taxon>
        <taxon>Candidatus Marsarchaeota</taxon>
        <taxon>Candidatus Marsarchaeota group 2</taxon>
    </lineage>
</organism>
<dbReference type="Gene3D" id="2.70.180.20">
    <property type="match status" value="1"/>
</dbReference>
<comment type="similarity">
    <text evidence="6">Belongs to the NucS endonuclease family.</text>
</comment>
<dbReference type="Pfam" id="PF01939">
    <property type="entry name" value="NucS_C"/>
    <property type="match status" value="1"/>
</dbReference>
<name>A0A2R6AAW2_9ARCH</name>
<keyword evidence="3 6" id="KW-0255">Endonuclease</keyword>
<dbReference type="GO" id="GO:0000014">
    <property type="term" value="F:single-stranded DNA endodeoxyribonuclease activity"/>
    <property type="evidence" value="ECO:0007669"/>
    <property type="project" value="UniProtKB-UniRule"/>
</dbReference>
<feature type="domain" description="Endonuclease NucS N-terminal PH-like" evidence="8">
    <location>
        <begin position="38"/>
        <end position="133"/>
    </location>
</feature>
<feature type="domain" description="Endonuclease NucS C-terminal" evidence="7">
    <location>
        <begin position="142"/>
        <end position="248"/>
    </location>
</feature>
<evidence type="ECO:0000256" key="3">
    <source>
        <dbReference type="ARBA" id="ARBA00022759"/>
    </source>
</evidence>
<comment type="subcellular location">
    <subcellularLocation>
        <location evidence="6">Cytoplasm</location>
    </subcellularLocation>
</comment>
<dbReference type="EC" id="3.1.-.-" evidence="6"/>
<dbReference type="EMBL" id="NEXE01000310">
    <property type="protein sequence ID" value="PSN83487.1"/>
    <property type="molecule type" value="Genomic_DNA"/>
</dbReference>
<evidence type="ECO:0000256" key="2">
    <source>
        <dbReference type="ARBA" id="ARBA00022722"/>
    </source>
</evidence>
<dbReference type="Gene3D" id="3.40.1350.10">
    <property type="match status" value="1"/>
</dbReference>
<dbReference type="GO" id="GO:0005737">
    <property type="term" value="C:cytoplasm"/>
    <property type="evidence" value="ECO:0007669"/>
    <property type="project" value="UniProtKB-SubCell"/>
</dbReference>
<dbReference type="InterPro" id="IPR002793">
    <property type="entry name" value="Endonuclease_NucS"/>
</dbReference>
<evidence type="ECO:0000313" key="10">
    <source>
        <dbReference type="Proteomes" id="UP000240322"/>
    </source>
</evidence>
<evidence type="ECO:0000259" key="7">
    <source>
        <dbReference type="Pfam" id="PF01939"/>
    </source>
</evidence>
<gene>
    <name evidence="6" type="primary">nucS</name>
    <name evidence="9" type="ORF">B9Q03_13430</name>
</gene>
<evidence type="ECO:0000256" key="5">
    <source>
        <dbReference type="ARBA" id="ARBA00023125"/>
    </source>
</evidence>
<evidence type="ECO:0000313" key="9">
    <source>
        <dbReference type="EMBL" id="PSN83487.1"/>
    </source>
</evidence>
<proteinExistence type="inferred from homology"/>